<organism evidence="9 10">
    <name type="scientific">Perca flavescens</name>
    <name type="common">American yellow perch</name>
    <name type="synonym">Morone flavescens</name>
    <dbReference type="NCBI Taxonomy" id="8167"/>
    <lineage>
        <taxon>Eukaryota</taxon>
        <taxon>Metazoa</taxon>
        <taxon>Chordata</taxon>
        <taxon>Craniata</taxon>
        <taxon>Vertebrata</taxon>
        <taxon>Euteleostomi</taxon>
        <taxon>Actinopterygii</taxon>
        <taxon>Neopterygii</taxon>
        <taxon>Teleostei</taxon>
        <taxon>Neoteleostei</taxon>
        <taxon>Acanthomorphata</taxon>
        <taxon>Eupercaria</taxon>
        <taxon>Perciformes</taxon>
        <taxon>Percoidei</taxon>
        <taxon>Percidae</taxon>
        <taxon>Percinae</taxon>
        <taxon>Perca</taxon>
    </lineage>
</organism>
<comment type="caution">
    <text evidence="9">The sequence shown here is derived from an EMBL/GenBank/DDBJ whole genome shotgun (WGS) entry which is preliminary data.</text>
</comment>
<feature type="domain" description="C2H2-type" evidence="8">
    <location>
        <begin position="1"/>
        <end position="24"/>
    </location>
</feature>
<feature type="region of interest" description="Disordered" evidence="7">
    <location>
        <begin position="1"/>
        <end position="24"/>
    </location>
</feature>
<keyword evidence="2" id="KW-0677">Repeat</keyword>
<evidence type="ECO:0000256" key="3">
    <source>
        <dbReference type="ARBA" id="ARBA00022771"/>
    </source>
</evidence>
<evidence type="ECO:0000256" key="5">
    <source>
        <dbReference type="PROSITE-ProRule" id="PRU00042"/>
    </source>
</evidence>
<dbReference type="Gene3D" id="3.30.160.60">
    <property type="entry name" value="Classic Zinc Finger"/>
    <property type="match status" value="2"/>
</dbReference>
<reference evidence="9 10" key="1">
    <citation type="submission" date="2019-01" db="EMBL/GenBank/DDBJ databases">
        <title>A chromosome-scale genome assembly of the yellow perch, Perca flavescens.</title>
        <authorList>
            <person name="Feron R."/>
            <person name="Morvezen R."/>
            <person name="Bestin A."/>
            <person name="Haffray P."/>
            <person name="Klopp C."/>
            <person name="Zahm M."/>
            <person name="Cabau C."/>
            <person name="Roques C."/>
            <person name="Donnadieu C."/>
            <person name="Bouchez O."/>
            <person name="Christie M."/>
            <person name="Larson W."/>
            <person name="Guiguen Y."/>
        </authorList>
    </citation>
    <scope>NUCLEOTIDE SEQUENCE [LARGE SCALE GENOMIC DNA]</scope>
    <source>
        <strain evidence="9">YP-PL-M2</strain>
        <tissue evidence="9">Blood</tissue>
    </source>
</reference>
<evidence type="ECO:0000256" key="7">
    <source>
        <dbReference type="SAM" id="MobiDB-lite"/>
    </source>
</evidence>
<keyword evidence="6" id="KW-0175">Coiled coil</keyword>
<feature type="compositionally biased region" description="Basic residues" evidence="7">
    <location>
        <begin position="1"/>
        <end position="21"/>
    </location>
</feature>
<dbReference type="InterPro" id="IPR036236">
    <property type="entry name" value="Znf_C2H2_sf"/>
</dbReference>
<dbReference type="PROSITE" id="PS00028">
    <property type="entry name" value="ZINC_FINGER_C2H2_1"/>
    <property type="match status" value="1"/>
</dbReference>
<dbReference type="GO" id="GO:0008270">
    <property type="term" value="F:zinc ion binding"/>
    <property type="evidence" value="ECO:0007669"/>
    <property type="project" value="UniProtKB-KW"/>
</dbReference>
<keyword evidence="10" id="KW-1185">Reference proteome</keyword>
<dbReference type="Pfam" id="PF00096">
    <property type="entry name" value="zf-C2H2"/>
    <property type="match status" value="2"/>
</dbReference>
<keyword evidence="4" id="KW-0862">Zinc</keyword>
<dbReference type="AlphaFoldDB" id="A0A484BXT5"/>
<dbReference type="PANTHER" id="PTHR19818:SF139">
    <property type="entry name" value="PAIR-RULE PROTEIN ODD-PAIRED"/>
    <property type="match status" value="1"/>
</dbReference>
<keyword evidence="3 5" id="KW-0863">Zinc-finger</keyword>
<dbReference type="GO" id="GO:0000978">
    <property type="term" value="F:RNA polymerase II cis-regulatory region sequence-specific DNA binding"/>
    <property type="evidence" value="ECO:0007669"/>
    <property type="project" value="TreeGrafter"/>
</dbReference>
<dbReference type="InterPro" id="IPR050329">
    <property type="entry name" value="GLI_C2H2-zinc-finger"/>
</dbReference>
<keyword evidence="1" id="KW-0479">Metal-binding</keyword>
<dbReference type="GO" id="GO:0005634">
    <property type="term" value="C:nucleus"/>
    <property type="evidence" value="ECO:0007669"/>
    <property type="project" value="UniProtKB-ARBA"/>
</dbReference>
<evidence type="ECO:0000313" key="9">
    <source>
        <dbReference type="EMBL" id="TDG95858.1"/>
    </source>
</evidence>
<dbReference type="FunFam" id="3.30.160.60:FF:000316">
    <property type="entry name" value="Zinc finger and BTB domain-containing 14"/>
    <property type="match status" value="1"/>
</dbReference>
<dbReference type="GO" id="GO:0045944">
    <property type="term" value="P:positive regulation of transcription by RNA polymerase II"/>
    <property type="evidence" value="ECO:0007669"/>
    <property type="project" value="UniProtKB-ARBA"/>
</dbReference>
<feature type="domain" description="C2H2-type" evidence="8">
    <location>
        <begin position="25"/>
        <end position="53"/>
    </location>
</feature>
<dbReference type="PANTHER" id="PTHR19818">
    <property type="entry name" value="ZINC FINGER PROTEIN ZIC AND GLI"/>
    <property type="match status" value="1"/>
</dbReference>
<gene>
    <name evidence="9" type="ORF">EPR50_G00244540</name>
</gene>
<dbReference type="GO" id="GO:0000981">
    <property type="term" value="F:DNA-binding transcription factor activity, RNA polymerase II-specific"/>
    <property type="evidence" value="ECO:0007669"/>
    <property type="project" value="TreeGrafter"/>
</dbReference>
<feature type="coiled-coil region" evidence="6">
    <location>
        <begin position="40"/>
        <end position="71"/>
    </location>
</feature>
<dbReference type="SUPFAM" id="SSF57667">
    <property type="entry name" value="beta-beta-alpha zinc fingers"/>
    <property type="match status" value="1"/>
</dbReference>
<dbReference type="InterPro" id="IPR013087">
    <property type="entry name" value="Znf_C2H2_type"/>
</dbReference>
<dbReference type="SMART" id="SM00355">
    <property type="entry name" value="ZnF_C2H2"/>
    <property type="match status" value="2"/>
</dbReference>
<evidence type="ECO:0000259" key="8">
    <source>
        <dbReference type="PROSITE" id="PS50157"/>
    </source>
</evidence>
<evidence type="ECO:0000313" key="10">
    <source>
        <dbReference type="Proteomes" id="UP000295070"/>
    </source>
</evidence>
<protein>
    <recommendedName>
        <fullName evidence="8">C2H2-type domain-containing protein</fullName>
    </recommendedName>
</protein>
<dbReference type="Proteomes" id="UP000295070">
    <property type="component" value="Unassembled WGS sequence"/>
</dbReference>
<dbReference type="PROSITE" id="PS50157">
    <property type="entry name" value="ZINC_FINGER_C2H2_2"/>
    <property type="match status" value="2"/>
</dbReference>
<sequence length="77" mass="8900">MCEKAFKHKSHLKDHERRHRGEKPFVCPSCTKAFAKASDLKRHENNMHNERKQLQSDTETLQAAAMAAEEQHLDSIS</sequence>
<accession>A0A484BXT5</accession>
<name>A0A484BXT5_PERFV</name>
<evidence type="ECO:0000256" key="6">
    <source>
        <dbReference type="SAM" id="Coils"/>
    </source>
</evidence>
<proteinExistence type="predicted"/>
<dbReference type="STRING" id="8167.A0A484BXT5"/>
<evidence type="ECO:0000256" key="1">
    <source>
        <dbReference type="ARBA" id="ARBA00022723"/>
    </source>
</evidence>
<evidence type="ECO:0000256" key="4">
    <source>
        <dbReference type="ARBA" id="ARBA00022833"/>
    </source>
</evidence>
<dbReference type="EMBL" id="SCKG01000068">
    <property type="protein sequence ID" value="TDG95858.1"/>
    <property type="molecule type" value="Genomic_DNA"/>
</dbReference>
<evidence type="ECO:0000256" key="2">
    <source>
        <dbReference type="ARBA" id="ARBA00022737"/>
    </source>
</evidence>